<gene>
    <name evidence="2" type="ORF">SAMN03080603_01255</name>
</gene>
<dbReference type="AlphaFoldDB" id="A0A1H3FWA5"/>
<keyword evidence="2" id="KW-0378">Hydrolase</keyword>
<keyword evidence="2" id="KW-0347">Helicase</keyword>
<protein>
    <submittedName>
        <fullName evidence="2">ATP-dependent DNA helicase RecG</fullName>
    </submittedName>
</protein>
<name>A0A1H3FWA5_9BACT</name>
<dbReference type="Proteomes" id="UP000199266">
    <property type="component" value="Unassembled WGS sequence"/>
</dbReference>
<keyword evidence="2" id="KW-0067">ATP-binding</keyword>
<dbReference type="EMBL" id="FNPD01000006">
    <property type="protein sequence ID" value="SDX94419.1"/>
    <property type="molecule type" value="Genomic_DNA"/>
</dbReference>
<dbReference type="GO" id="GO:0004386">
    <property type="term" value="F:helicase activity"/>
    <property type="evidence" value="ECO:0007669"/>
    <property type="project" value="UniProtKB-KW"/>
</dbReference>
<evidence type="ECO:0000313" key="3">
    <source>
        <dbReference type="Proteomes" id="UP000199266"/>
    </source>
</evidence>
<dbReference type="RefSeq" id="WP_234945513.1">
    <property type="nucleotide sequence ID" value="NZ_FNPD01000006.1"/>
</dbReference>
<organism evidence="2 3">
    <name type="scientific">Acetomicrobium thermoterrenum DSM 13490</name>
    <dbReference type="NCBI Taxonomy" id="1120987"/>
    <lineage>
        <taxon>Bacteria</taxon>
        <taxon>Thermotogati</taxon>
        <taxon>Synergistota</taxon>
        <taxon>Synergistia</taxon>
        <taxon>Synergistales</taxon>
        <taxon>Acetomicrobiaceae</taxon>
        <taxon>Acetomicrobium</taxon>
    </lineage>
</organism>
<sequence>MEQVFRAFLPDKTPVTRERGPKFVPSGICISLLEIASNPISIEMLMKAAGQTNRTRFRKSILRPHLEARLIEMTILDKLRSSKQKYRLIKTDRELLEKHPEGEKRNE</sequence>
<reference evidence="3" key="1">
    <citation type="submission" date="2016-10" db="EMBL/GenBank/DDBJ databases">
        <authorList>
            <person name="Varghese N."/>
            <person name="Submissions S."/>
        </authorList>
    </citation>
    <scope>NUCLEOTIDE SEQUENCE [LARGE SCALE GENOMIC DNA]</scope>
    <source>
        <strain evidence="3">DSM 13490</strain>
    </source>
</reference>
<proteinExistence type="predicted"/>
<dbReference type="InterPro" id="IPR049514">
    <property type="entry name" value="Fic-like_C"/>
</dbReference>
<evidence type="ECO:0000259" key="1">
    <source>
        <dbReference type="Pfam" id="PF21247"/>
    </source>
</evidence>
<feature type="domain" description="Filamentation induced by cAMP protein Fic-like C-terminal" evidence="1">
    <location>
        <begin position="32"/>
        <end position="88"/>
    </location>
</feature>
<keyword evidence="2" id="KW-0547">Nucleotide-binding</keyword>
<accession>A0A1H3FWA5</accession>
<dbReference type="Pfam" id="PF21247">
    <property type="entry name" value="Fic-like_C"/>
    <property type="match status" value="1"/>
</dbReference>
<keyword evidence="3" id="KW-1185">Reference proteome</keyword>
<evidence type="ECO:0000313" key="2">
    <source>
        <dbReference type="EMBL" id="SDX94419.1"/>
    </source>
</evidence>